<dbReference type="AlphaFoldDB" id="A0A5D0CTH1"/>
<evidence type="ECO:0000256" key="4">
    <source>
        <dbReference type="ARBA" id="ARBA00022679"/>
    </source>
</evidence>
<dbReference type="SMART" id="SM00387">
    <property type="entry name" value="HATPase_c"/>
    <property type="match status" value="1"/>
</dbReference>
<feature type="transmembrane region" description="Helical" evidence="9">
    <location>
        <begin position="44"/>
        <end position="63"/>
    </location>
</feature>
<dbReference type="GO" id="GO:0000155">
    <property type="term" value="F:phosphorelay sensor kinase activity"/>
    <property type="evidence" value="ECO:0007669"/>
    <property type="project" value="InterPro"/>
</dbReference>
<dbReference type="SUPFAM" id="SSF55874">
    <property type="entry name" value="ATPase domain of HSP90 chaperone/DNA topoisomerase II/histidine kinase"/>
    <property type="match status" value="1"/>
</dbReference>
<evidence type="ECO:0000313" key="11">
    <source>
        <dbReference type="EMBL" id="TYA12097.1"/>
    </source>
</evidence>
<keyword evidence="3" id="KW-0597">Phosphoprotein</keyword>
<dbReference type="SMART" id="SM00388">
    <property type="entry name" value="HisKA"/>
    <property type="match status" value="1"/>
</dbReference>
<evidence type="ECO:0000256" key="7">
    <source>
        <dbReference type="ARBA" id="ARBA00022840"/>
    </source>
</evidence>
<keyword evidence="5" id="KW-0547">Nucleotide-binding</keyword>
<evidence type="ECO:0000259" key="10">
    <source>
        <dbReference type="PROSITE" id="PS50109"/>
    </source>
</evidence>
<dbReference type="InterPro" id="IPR005467">
    <property type="entry name" value="His_kinase_dom"/>
</dbReference>
<dbReference type="PANTHER" id="PTHR43711:SF1">
    <property type="entry name" value="HISTIDINE KINASE 1"/>
    <property type="match status" value="1"/>
</dbReference>
<accession>A0A5D0CTH1</accession>
<dbReference type="Pfam" id="PF02518">
    <property type="entry name" value="HATPase_c"/>
    <property type="match status" value="1"/>
</dbReference>
<evidence type="ECO:0000256" key="8">
    <source>
        <dbReference type="ARBA" id="ARBA00023012"/>
    </source>
</evidence>
<reference evidence="11 12" key="1">
    <citation type="submission" date="2019-08" db="EMBL/GenBank/DDBJ databases">
        <title>Genome sequencing of Paenibacillus faecis DSM 23593(T).</title>
        <authorList>
            <person name="Kook J.-K."/>
            <person name="Park S.-N."/>
            <person name="Lim Y.K."/>
        </authorList>
    </citation>
    <scope>NUCLEOTIDE SEQUENCE [LARGE SCALE GENOMIC DNA]</scope>
    <source>
        <strain evidence="11 12">DSM 23593</strain>
    </source>
</reference>
<dbReference type="InterPro" id="IPR036097">
    <property type="entry name" value="HisK_dim/P_sf"/>
</dbReference>
<evidence type="ECO:0000313" key="12">
    <source>
        <dbReference type="Proteomes" id="UP000325218"/>
    </source>
</evidence>
<dbReference type="Proteomes" id="UP000325218">
    <property type="component" value="Unassembled WGS sequence"/>
</dbReference>
<dbReference type="CDD" id="cd00082">
    <property type="entry name" value="HisKA"/>
    <property type="match status" value="1"/>
</dbReference>
<dbReference type="InterPro" id="IPR050736">
    <property type="entry name" value="Sensor_HK_Regulatory"/>
</dbReference>
<evidence type="ECO:0000256" key="1">
    <source>
        <dbReference type="ARBA" id="ARBA00000085"/>
    </source>
</evidence>
<dbReference type="PROSITE" id="PS50109">
    <property type="entry name" value="HIS_KIN"/>
    <property type="match status" value="1"/>
</dbReference>
<evidence type="ECO:0000256" key="3">
    <source>
        <dbReference type="ARBA" id="ARBA00022553"/>
    </source>
</evidence>
<feature type="domain" description="Histidine kinase" evidence="10">
    <location>
        <begin position="133"/>
        <end position="347"/>
    </location>
</feature>
<comment type="catalytic activity">
    <reaction evidence="1">
        <text>ATP + protein L-histidine = ADP + protein N-phospho-L-histidine.</text>
        <dbReference type="EC" id="2.7.13.3"/>
    </reaction>
</comment>
<dbReference type="InterPro" id="IPR036890">
    <property type="entry name" value="HATPase_C_sf"/>
</dbReference>
<keyword evidence="6 11" id="KW-0418">Kinase</keyword>
<dbReference type="GO" id="GO:0005524">
    <property type="term" value="F:ATP binding"/>
    <property type="evidence" value="ECO:0007669"/>
    <property type="project" value="UniProtKB-KW"/>
</dbReference>
<dbReference type="EMBL" id="VSDO01000003">
    <property type="protein sequence ID" value="TYA12097.1"/>
    <property type="molecule type" value="Genomic_DNA"/>
</dbReference>
<evidence type="ECO:0000256" key="2">
    <source>
        <dbReference type="ARBA" id="ARBA00012438"/>
    </source>
</evidence>
<evidence type="ECO:0000256" key="5">
    <source>
        <dbReference type="ARBA" id="ARBA00022741"/>
    </source>
</evidence>
<dbReference type="Gene3D" id="1.10.287.130">
    <property type="match status" value="1"/>
</dbReference>
<dbReference type="InterPro" id="IPR004358">
    <property type="entry name" value="Sig_transdc_His_kin-like_C"/>
</dbReference>
<dbReference type="PRINTS" id="PR00344">
    <property type="entry name" value="BCTRLSENSOR"/>
</dbReference>
<dbReference type="EC" id="2.7.13.3" evidence="2"/>
<dbReference type="Gene3D" id="3.30.565.10">
    <property type="entry name" value="Histidine kinase-like ATPase, C-terminal domain"/>
    <property type="match status" value="1"/>
</dbReference>
<proteinExistence type="predicted"/>
<dbReference type="InterPro" id="IPR003594">
    <property type="entry name" value="HATPase_dom"/>
</dbReference>
<keyword evidence="9" id="KW-1133">Transmembrane helix</keyword>
<evidence type="ECO:0000256" key="6">
    <source>
        <dbReference type="ARBA" id="ARBA00022777"/>
    </source>
</evidence>
<dbReference type="CDD" id="cd00075">
    <property type="entry name" value="HATPase"/>
    <property type="match status" value="1"/>
</dbReference>
<comment type="caution">
    <text evidence="11">The sequence shown here is derived from an EMBL/GenBank/DDBJ whole genome shotgun (WGS) entry which is preliminary data.</text>
</comment>
<dbReference type="InterPro" id="IPR003661">
    <property type="entry name" value="HisK_dim/P_dom"/>
</dbReference>
<keyword evidence="4" id="KW-0808">Transferase</keyword>
<keyword evidence="7" id="KW-0067">ATP-binding</keyword>
<dbReference type="SUPFAM" id="SSF47384">
    <property type="entry name" value="Homodimeric domain of signal transducing histidine kinase"/>
    <property type="match status" value="1"/>
</dbReference>
<protein>
    <recommendedName>
        <fullName evidence="2">histidine kinase</fullName>
        <ecNumber evidence="2">2.7.13.3</ecNumber>
    </recommendedName>
</protein>
<organism evidence="11 12">
    <name type="scientific">Paenibacillus faecis</name>
    <dbReference type="NCBI Taxonomy" id="862114"/>
    <lineage>
        <taxon>Bacteria</taxon>
        <taxon>Bacillati</taxon>
        <taxon>Bacillota</taxon>
        <taxon>Bacilli</taxon>
        <taxon>Bacillales</taxon>
        <taxon>Paenibacillaceae</taxon>
        <taxon>Paenibacillus</taxon>
    </lineage>
</organism>
<dbReference type="OrthoDB" id="9773956at2"/>
<feature type="transmembrane region" description="Helical" evidence="9">
    <location>
        <begin position="16"/>
        <end position="38"/>
    </location>
</feature>
<keyword evidence="9" id="KW-0812">Transmembrane</keyword>
<keyword evidence="12" id="KW-1185">Reference proteome</keyword>
<evidence type="ECO:0000256" key="9">
    <source>
        <dbReference type="SAM" id="Phobius"/>
    </source>
</evidence>
<dbReference type="PANTHER" id="PTHR43711">
    <property type="entry name" value="TWO-COMPONENT HISTIDINE KINASE"/>
    <property type="match status" value="1"/>
</dbReference>
<gene>
    <name evidence="11" type="ORF">FRY98_15320</name>
</gene>
<keyword evidence="9" id="KW-0472">Membrane</keyword>
<sequence>MNRHLPPKPPRRSRIYSIYAGAFVLLIVGYIGAVAYFAGFEPRAGWASVLFALLLLMLGGALVRTLKREAADEMDTLHSIMDGALSGGTRRMEYTDTPLSSFEQKILRYIELSSNQEQKLAAEQNSMKALISDISHQTKTPLSNIILYSGLLEEVPELRDEARQYVASIKEQSAKLDWLIRSLVNLSRLETGMIAIQAVSAPLMPTLTRSVSQIYGKAEEKGIGIEVECLPGVTACHDPKWTAEALFNLLENAVKYSDPGGSITMTARTGEMFVRIDIADTGIGIEESEWAAVFRRFYRSPRTARYEGVGLGLYVTRQILTAQGGYIKVSSVPGEGSVFSVFLPVECGR</sequence>
<keyword evidence="8" id="KW-0902">Two-component regulatory system</keyword>
<name>A0A5D0CTH1_9BACL</name>
<dbReference type="Pfam" id="PF00512">
    <property type="entry name" value="HisKA"/>
    <property type="match status" value="1"/>
</dbReference>